<gene>
    <name evidence="2" type="ORF">PPACK8108_LOCUS1111</name>
</gene>
<keyword evidence="3" id="KW-1185">Reference proteome</keyword>
<dbReference type="Proteomes" id="UP001153365">
    <property type="component" value="Unassembled WGS sequence"/>
</dbReference>
<evidence type="ECO:0000313" key="2">
    <source>
        <dbReference type="EMBL" id="CAH7666760.1"/>
    </source>
</evidence>
<feature type="region of interest" description="Disordered" evidence="1">
    <location>
        <begin position="1"/>
        <end position="59"/>
    </location>
</feature>
<feature type="region of interest" description="Disordered" evidence="1">
    <location>
        <begin position="126"/>
        <end position="156"/>
    </location>
</feature>
<organism evidence="2 3">
    <name type="scientific">Phakopsora pachyrhizi</name>
    <name type="common">Asian soybean rust disease fungus</name>
    <dbReference type="NCBI Taxonomy" id="170000"/>
    <lineage>
        <taxon>Eukaryota</taxon>
        <taxon>Fungi</taxon>
        <taxon>Dikarya</taxon>
        <taxon>Basidiomycota</taxon>
        <taxon>Pucciniomycotina</taxon>
        <taxon>Pucciniomycetes</taxon>
        <taxon>Pucciniales</taxon>
        <taxon>Phakopsoraceae</taxon>
        <taxon>Phakopsora</taxon>
    </lineage>
</organism>
<name>A0AAV0AHG1_PHAPC</name>
<reference evidence="2" key="1">
    <citation type="submission" date="2022-06" db="EMBL/GenBank/DDBJ databases">
        <authorList>
            <consortium name="SYNGENTA / RWTH Aachen University"/>
        </authorList>
    </citation>
    <scope>NUCLEOTIDE SEQUENCE</scope>
</reference>
<dbReference type="EMBL" id="CALTRL010000148">
    <property type="protein sequence ID" value="CAH7666760.1"/>
    <property type="molecule type" value="Genomic_DNA"/>
</dbReference>
<comment type="caution">
    <text evidence="2">The sequence shown here is derived from an EMBL/GenBank/DDBJ whole genome shotgun (WGS) entry which is preliminary data.</text>
</comment>
<evidence type="ECO:0000256" key="1">
    <source>
        <dbReference type="SAM" id="MobiDB-lite"/>
    </source>
</evidence>
<proteinExistence type="predicted"/>
<feature type="compositionally biased region" description="Low complexity" evidence="1">
    <location>
        <begin position="39"/>
        <end position="53"/>
    </location>
</feature>
<dbReference type="AlphaFoldDB" id="A0AAV0AHG1"/>
<protein>
    <submittedName>
        <fullName evidence="2">Uncharacterized protein</fullName>
    </submittedName>
</protein>
<sequence>MSSSIDSSAIFMSDTPKQKHCNKPGSNVQSLETDHQDKTSTTQKTHYTTNYPTQASDSPIPDKKLISSLDKVFALNTCCSHSYSQSKKIANDLNPLCIPVITSRRLAPVSAVAQDQSPALTSRAIETNPNLGSHHLSKSASHTGQSHHARSSFPQHHNPIRRYFTLTMGTIGQFRRTIHNRSTTTGLPSHSTHPIFGGSFSMNQSSMSVSRNSENLEMSSKEVGDLLCAKGRLKRYLSLFELEEEESEVEGQGSATIPKLASILGKRLVSNKISRIFAATEESDTEIHCTRMNQLRLLQLRDVQEGRVENGGLTQCDEQGFEIQSMISEDQEDANEVTITEQDNFTGPRLLDLHFGQLECVKTPEPKNMKKKLFRKEVASFGLLKLDEANDRILESPLKSDMYQPDKAISQIDFKTIKKYNSTSHFDINNKSKEKSLKGVQLDNLGLSDSDEEWPNRRKLRRLPGTTDLKQALGFGRKSIFSLKANLPRVGANIYEDGTKRLSSETSSSIGTRKVPSITASMFQISKLSALAMDKTEELPVQQAEEAGITVVANFVADGLESDDNEPGDVEAA</sequence>
<feature type="compositionally biased region" description="Low complexity" evidence="1">
    <location>
        <begin position="1"/>
        <end position="14"/>
    </location>
</feature>
<accession>A0AAV0AHG1</accession>
<evidence type="ECO:0000313" key="3">
    <source>
        <dbReference type="Proteomes" id="UP001153365"/>
    </source>
</evidence>